<protein>
    <submittedName>
        <fullName evidence="2">Uncharacterized protein</fullName>
    </submittedName>
</protein>
<evidence type="ECO:0000313" key="3">
    <source>
        <dbReference type="Proteomes" id="UP000070121"/>
    </source>
</evidence>
<keyword evidence="3" id="KW-1185">Reference proteome</keyword>
<organism evidence="2 3">
    <name type="scientific">Colletotrichum salicis</name>
    <dbReference type="NCBI Taxonomy" id="1209931"/>
    <lineage>
        <taxon>Eukaryota</taxon>
        <taxon>Fungi</taxon>
        <taxon>Dikarya</taxon>
        <taxon>Ascomycota</taxon>
        <taxon>Pezizomycotina</taxon>
        <taxon>Sordariomycetes</taxon>
        <taxon>Hypocreomycetidae</taxon>
        <taxon>Glomerellales</taxon>
        <taxon>Glomerellaceae</taxon>
        <taxon>Colletotrichum</taxon>
        <taxon>Colletotrichum acutatum species complex</taxon>
    </lineage>
</organism>
<reference evidence="2 3" key="1">
    <citation type="submission" date="2014-02" db="EMBL/GenBank/DDBJ databases">
        <title>The genome sequence of Colletotrichum salicis CBS 607.94.</title>
        <authorList>
            <person name="Baroncelli R."/>
            <person name="Thon M.R."/>
        </authorList>
    </citation>
    <scope>NUCLEOTIDE SEQUENCE [LARGE SCALE GENOMIC DNA]</scope>
    <source>
        <strain evidence="2 3">CBS 607.94</strain>
    </source>
</reference>
<accession>A0A135V1D2</accession>
<sequence length="203" mass="22825">MQYLIQHLHQRIFALVNACQTRYFYQMFHPRLLGIVITHGASPSRLSLLSDSPASASPYLLVDLKDSRPFPNGAAHRRQNEGSRTAFSSCMCRSGFRRPCTHFSGLKRCNETNQNYLGLSDDQHLNRSFSFENATPRPEISDSDYRSPKSMRGLHTVGNLQILCHNTTTTTTTRAIARHVGDSKPSPFTSVTDTSFSLKAIYP</sequence>
<evidence type="ECO:0000256" key="1">
    <source>
        <dbReference type="SAM" id="MobiDB-lite"/>
    </source>
</evidence>
<proteinExistence type="predicted"/>
<dbReference type="EMBL" id="JFFI01000698">
    <property type="protein sequence ID" value="KXH66357.1"/>
    <property type="molecule type" value="Genomic_DNA"/>
</dbReference>
<gene>
    <name evidence="2" type="ORF">CSAL01_12609</name>
</gene>
<evidence type="ECO:0000313" key="2">
    <source>
        <dbReference type="EMBL" id="KXH66357.1"/>
    </source>
</evidence>
<comment type="caution">
    <text evidence="2">The sequence shown here is derived from an EMBL/GenBank/DDBJ whole genome shotgun (WGS) entry which is preliminary data.</text>
</comment>
<dbReference type="Proteomes" id="UP000070121">
    <property type="component" value="Unassembled WGS sequence"/>
</dbReference>
<name>A0A135V1D2_9PEZI</name>
<dbReference type="AlphaFoldDB" id="A0A135V1D2"/>
<feature type="region of interest" description="Disordered" evidence="1">
    <location>
        <begin position="131"/>
        <end position="150"/>
    </location>
</feature>